<evidence type="ECO:0000259" key="6">
    <source>
        <dbReference type="PROSITE" id="PS51332"/>
    </source>
</evidence>
<protein>
    <submittedName>
        <fullName evidence="7">MerR family transcriptional regulator</fullName>
    </submittedName>
</protein>
<keyword evidence="8" id="KW-1185">Reference proteome</keyword>
<dbReference type="RefSeq" id="WP_131513763.1">
    <property type="nucleotide sequence ID" value="NZ_SJKD01000002.1"/>
</dbReference>
<dbReference type="InterPro" id="IPR000551">
    <property type="entry name" value="MerR-type_HTH_dom"/>
</dbReference>
<keyword evidence="3" id="KW-0238">DNA-binding</keyword>
<dbReference type="Gene3D" id="1.10.1660.10">
    <property type="match status" value="1"/>
</dbReference>
<dbReference type="Proteomes" id="UP000293342">
    <property type="component" value="Unassembled WGS sequence"/>
</dbReference>
<name>A0A4R0JUE1_9ACTN</name>
<organism evidence="7 8">
    <name type="scientific">Kribbella capetownensis</name>
    <dbReference type="NCBI Taxonomy" id="1572659"/>
    <lineage>
        <taxon>Bacteria</taxon>
        <taxon>Bacillati</taxon>
        <taxon>Actinomycetota</taxon>
        <taxon>Actinomycetes</taxon>
        <taxon>Propionibacteriales</taxon>
        <taxon>Kribbellaceae</taxon>
        <taxon>Kribbella</taxon>
    </lineage>
</organism>
<dbReference type="EMBL" id="SJKD01000002">
    <property type="protein sequence ID" value="TCC51071.1"/>
    <property type="molecule type" value="Genomic_DNA"/>
</dbReference>
<dbReference type="GO" id="GO:0003700">
    <property type="term" value="F:DNA-binding transcription factor activity"/>
    <property type="evidence" value="ECO:0007669"/>
    <property type="project" value="InterPro"/>
</dbReference>
<dbReference type="PROSITE" id="PS00552">
    <property type="entry name" value="HTH_MERR_1"/>
    <property type="match status" value="1"/>
</dbReference>
<comment type="caution">
    <text evidence="7">The sequence shown here is derived from an EMBL/GenBank/DDBJ whole genome shotgun (WGS) entry which is preliminary data.</text>
</comment>
<gene>
    <name evidence="7" type="ORF">E0H75_13085</name>
</gene>
<dbReference type="InterPro" id="IPR003759">
    <property type="entry name" value="Cbl-bd_cap"/>
</dbReference>
<evidence type="ECO:0000313" key="8">
    <source>
        <dbReference type="Proteomes" id="UP000293342"/>
    </source>
</evidence>
<accession>A0A4R0JUE1</accession>
<sequence>MATNESPAVLRIGELSRRLGVSDHVLRAWERRYGLLQPVRSAGGFRLYSEADLHRVQRMQDHLARGLSAAEAARAAIGEARTAEPSERGERPSEVGLEGLADGARTLAVALDEFDEPAAQAVIDHLLSMLTVEAVIRDVLMPYLGELGERWARGSVSVVQEHFASNVIRGRLAGLGRGWGHGHGPRALLACLPGEQHELALLAFGVVLNRNGWRITYLGANTPLDDVTQATTAVPPDLIVLAATAPERFDGLTEQLSRLAQVAPLAIAGAGTSQEIADAIGARLLTEDPVTAAERMPGATRSRSSA</sequence>
<dbReference type="InterPro" id="IPR009061">
    <property type="entry name" value="DNA-bd_dom_put_sf"/>
</dbReference>
<dbReference type="PANTHER" id="PTHR30204">
    <property type="entry name" value="REDOX-CYCLING DRUG-SENSING TRANSCRIPTIONAL ACTIVATOR SOXR"/>
    <property type="match status" value="1"/>
</dbReference>
<evidence type="ECO:0000256" key="1">
    <source>
        <dbReference type="ARBA" id="ARBA00022491"/>
    </source>
</evidence>
<dbReference type="PANTHER" id="PTHR30204:SF69">
    <property type="entry name" value="MERR-FAMILY TRANSCRIPTIONAL REGULATOR"/>
    <property type="match status" value="1"/>
</dbReference>
<keyword evidence="4" id="KW-0804">Transcription</keyword>
<proteinExistence type="predicted"/>
<dbReference type="OrthoDB" id="9800334at2"/>
<evidence type="ECO:0000256" key="3">
    <source>
        <dbReference type="ARBA" id="ARBA00023125"/>
    </source>
</evidence>
<dbReference type="CDD" id="cd02065">
    <property type="entry name" value="B12-binding_like"/>
    <property type="match status" value="1"/>
</dbReference>
<dbReference type="GO" id="GO:0031419">
    <property type="term" value="F:cobalamin binding"/>
    <property type="evidence" value="ECO:0007669"/>
    <property type="project" value="InterPro"/>
</dbReference>
<feature type="domain" description="HTH merR-type" evidence="5">
    <location>
        <begin position="9"/>
        <end position="78"/>
    </location>
</feature>
<dbReference type="PROSITE" id="PS51332">
    <property type="entry name" value="B12_BINDING"/>
    <property type="match status" value="1"/>
</dbReference>
<dbReference type="InterPro" id="IPR047057">
    <property type="entry name" value="MerR_fam"/>
</dbReference>
<dbReference type="SUPFAM" id="SSF46955">
    <property type="entry name" value="Putative DNA-binding domain"/>
    <property type="match status" value="1"/>
</dbReference>
<dbReference type="Pfam" id="PF13411">
    <property type="entry name" value="MerR_1"/>
    <property type="match status" value="1"/>
</dbReference>
<evidence type="ECO:0000256" key="4">
    <source>
        <dbReference type="ARBA" id="ARBA00023163"/>
    </source>
</evidence>
<dbReference type="InterPro" id="IPR036724">
    <property type="entry name" value="Cobalamin-bd_sf"/>
</dbReference>
<dbReference type="GO" id="GO:0046872">
    <property type="term" value="F:metal ion binding"/>
    <property type="evidence" value="ECO:0007669"/>
    <property type="project" value="InterPro"/>
</dbReference>
<dbReference type="Gene3D" id="1.10.1240.10">
    <property type="entry name" value="Methionine synthase domain"/>
    <property type="match status" value="1"/>
</dbReference>
<dbReference type="Pfam" id="PF02607">
    <property type="entry name" value="B12-binding_2"/>
    <property type="match status" value="1"/>
</dbReference>
<feature type="domain" description="B12-binding" evidence="6">
    <location>
        <begin position="184"/>
        <end position="306"/>
    </location>
</feature>
<keyword evidence="1" id="KW-0678">Repressor</keyword>
<dbReference type="SMART" id="SM00422">
    <property type="entry name" value="HTH_MERR"/>
    <property type="match status" value="1"/>
</dbReference>
<dbReference type="InterPro" id="IPR006158">
    <property type="entry name" value="Cobalamin-bd"/>
</dbReference>
<dbReference type="GO" id="GO:0003677">
    <property type="term" value="F:DNA binding"/>
    <property type="evidence" value="ECO:0007669"/>
    <property type="project" value="UniProtKB-KW"/>
</dbReference>
<dbReference type="AlphaFoldDB" id="A0A4R0JUE1"/>
<evidence type="ECO:0000259" key="5">
    <source>
        <dbReference type="PROSITE" id="PS50937"/>
    </source>
</evidence>
<dbReference type="PROSITE" id="PS50937">
    <property type="entry name" value="HTH_MERR_2"/>
    <property type="match status" value="1"/>
</dbReference>
<evidence type="ECO:0000313" key="7">
    <source>
        <dbReference type="EMBL" id="TCC51071.1"/>
    </source>
</evidence>
<evidence type="ECO:0000256" key="2">
    <source>
        <dbReference type="ARBA" id="ARBA00023015"/>
    </source>
</evidence>
<dbReference type="Gene3D" id="3.40.50.280">
    <property type="entry name" value="Cobalamin-binding domain"/>
    <property type="match status" value="1"/>
</dbReference>
<dbReference type="InterPro" id="IPR036594">
    <property type="entry name" value="Meth_synthase_dom"/>
</dbReference>
<dbReference type="SUPFAM" id="SSF52242">
    <property type="entry name" value="Cobalamin (vitamin B12)-binding domain"/>
    <property type="match status" value="1"/>
</dbReference>
<reference evidence="7 8" key="1">
    <citation type="submission" date="2019-02" db="EMBL/GenBank/DDBJ databases">
        <title>Kribbella capetownensis sp. nov. and Kribbella speibonae sp. nov., isolated from soil.</title>
        <authorList>
            <person name="Curtis S.M."/>
            <person name="Norton I."/>
            <person name="Everest G.J."/>
            <person name="Meyers P.R."/>
        </authorList>
    </citation>
    <scope>NUCLEOTIDE SEQUENCE [LARGE SCALE GENOMIC DNA]</scope>
    <source>
        <strain evidence="7 8">YM53</strain>
    </source>
</reference>
<keyword evidence="2" id="KW-0805">Transcription regulation</keyword>